<dbReference type="Proteomes" id="UP000076761">
    <property type="component" value="Unassembled WGS sequence"/>
</dbReference>
<evidence type="ECO:0000313" key="3">
    <source>
        <dbReference type="Proteomes" id="UP000076761"/>
    </source>
</evidence>
<evidence type="ECO:0000313" key="2">
    <source>
        <dbReference type="EMBL" id="KZT24754.1"/>
    </source>
</evidence>
<feature type="region of interest" description="Disordered" evidence="1">
    <location>
        <begin position="28"/>
        <end position="52"/>
    </location>
</feature>
<sequence length="102" mass="11325">MMYRQIDATRGVSPCSYLVPSPPYRLARQSQATHGPDLRSTPREGCLPVPSTTATCDARTNRLIRGPGYDNVWMNRRPVSGVSFSAEVPRHALDGVEQALRR</sequence>
<organism evidence="2 3">
    <name type="scientific">Neolentinus lepideus HHB14362 ss-1</name>
    <dbReference type="NCBI Taxonomy" id="1314782"/>
    <lineage>
        <taxon>Eukaryota</taxon>
        <taxon>Fungi</taxon>
        <taxon>Dikarya</taxon>
        <taxon>Basidiomycota</taxon>
        <taxon>Agaricomycotina</taxon>
        <taxon>Agaricomycetes</taxon>
        <taxon>Gloeophyllales</taxon>
        <taxon>Gloeophyllaceae</taxon>
        <taxon>Neolentinus</taxon>
    </lineage>
</organism>
<proteinExistence type="predicted"/>
<dbReference type="EMBL" id="KV425575">
    <property type="protein sequence ID" value="KZT24754.1"/>
    <property type="molecule type" value="Genomic_DNA"/>
</dbReference>
<name>A0A165S713_9AGAM</name>
<reference evidence="2 3" key="1">
    <citation type="journal article" date="2016" name="Mol. Biol. Evol.">
        <title>Comparative Genomics of Early-Diverging Mushroom-Forming Fungi Provides Insights into the Origins of Lignocellulose Decay Capabilities.</title>
        <authorList>
            <person name="Nagy L.G."/>
            <person name="Riley R."/>
            <person name="Tritt A."/>
            <person name="Adam C."/>
            <person name="Daum C."/>
            <person name="Floudas D."/>
            <person name="Sun H."/>
            <person name="Yadav J.S."/>
            <person name="Pangilinan J."/>
            <person name="Larsson K.H."/>
            <person name="Matsuura K."/>
            <person name="Barry K."/>
            <person name="Labutti K."/>
            <person name="Kuo R."/>
            <person name="Ohm R.A."/>
            <person name="Bhattacharya S.S."/>
            <person name="Shirouzu T."/>
            <person name="Yoshinaga Y."/>
            <person name="Martin F.M."/>
            <person name="Grigoriev I.V."/>
            <person name="Hibbett D.S."/>
        </authorList>
    </citation>
    <scope>NUCLEOTIDE SEQUENCE [LARGE SCALE GENOMIC DNA]</scope>
    <source>
        <strain evidence="2 3">HHB14362 ss-1</strain>
    </source>
</reference>
<accession>A0A165S713</accession>
<dbReference type="AlphaFoldDB" id="A0A165S713"/>
<evidence type="ECO:0000256" key="1">
    <source>
        <dbReference type="SAM" id="MobiDB-lite"/>
    </source>
</evidence>
<protein>
    <submittedName>
        <fullName evidence="2">Uncharacterized protein</fullName>
    </submittedName>
</protein>
<gene>
    <name evidence="2" type="ORF">NEOLEDRAFT_1134362</name>
</gene>
<keyword evidence="3" id="KW-1185">Reference proteome</keyword>
<dbReference type="InParanoid" id="A0A165S713"/>